<evidence type="ECO:0000256" key="1">
    <source>
        <dbReference type="ARBA" id="ARBA00004651"/>
    </source>
</evidence>
<feature type="transmembrane region" description="Helical" evidence="6">
    <location>
        <begin position="115"/>
        <end position="132"/>
    </location>
</feature>
<dbReference type="Pfam" id="PF06081">
    <property type="entry name" value="ArAE_1"/>
    <property type="match status" value="1"/>
</dbReference>
<protein>
    <submittedName>
        <fullName evidence="7">Aromatic acid exporter family protein</fullName>
    </submittedName>
</protein>
<evidence type="ECO:0000256" key="2">
    <source>
        <dbReference type="ARBA" id="ARBA00022475"/>
    </source>
</evidence>
<keyword evidence="2" id="KW-1003">Cell membrane</keyword>
<organism evidence="7 8">
    <name type="scientific">Streptococcus didelphis</name>
    <dbReference type="NCBI Taxonomy" id="102886"/>
    <lineage>
        <taxon>Bacteria</taxon>
        <taxon>Bacillati</taxon>
        <taxon>Bacillota</taxon>
        <taxon>Bacilli</taxon>
        <taxon>Lactobacillales</taxon>
        <taxon>Streptococcaceae</taxon>
        <taxon>Streptococcus</taxon>
    </lineage>
</organism>
<feature type="transmembrane region" description="Helical" evidence="6">
    <location>
        <begin position="138"/>
        <end position="162"/>
    </location>
</feature>
<evidence type="ECO:0000313" key="8">
    <source>
        <dbReference type="Proteomes" id="UP001238096"/>
    </source>
</evidence>
<accession>A0ABY9LFT5</accession>
<keyword evidence="3 6" id="KW-0812">Transmembrane</keyword>
<evidence type="ECO:0000256" key="5">
    <source>
        <dbReference type="ARBA" id="ARBA00023136"/>
    </source>
</evidence>
<reference evidence="8" key="1">
    <citation type="submission" date="2022-10" db="EMBL/GenBank/DDBJ databases">
        <title>Streptococcus didelphis as causative of fatal infections in opossums (Didelphis albiventris).</title>
        <authorList>
            <person name="Breyer G.M."/>
            <person name="Da Silva M.E.R.J."/>
            <person name="Siqueira F.M."/>
        </authorList>
    </citation>
    <scope>NUCLEOTIDE SEQUENCE [LARGE SCALE GENOMIC DNA]</scope>
    <source>
        <strain evidence="8">LBVP101/21</strain>
    </source>
</reference>
<dbReference type="Proteomes" id="UP001238096">
    <property type="component" value="Chromosome"/>
</dbReference>
<feature type="transmembrane region" description="Helical" evidence="6">
    <location>
        <begin position="89"/>
        <end position="108"/>
    </location>
</feature>
<feature type="transmembrane region" description="Helical" evidence="6">
    <location>
        <begin position="20"/>
        <end position="43"/>
    </location>
</feature>
<evidence type="ECO:0000313" key="7">
    <source>
        <dbReference type="EMBL" id="WMB27775.1"/>
    </source>
</evidence>
<dbReference type="InterPro" id="IPR010343">
    <property type="entry name" value="ArAE_1"/>
</dbReference>
<keyword evidence="5 6" id="KW-0472">Membrane</keyword>
<keyword evidence="4 6" id="KW-1133">Transmembrane helix</keyword>
<sequence length="173" mass="19754">MNYYFDPKKLRLGMRTFKTGLSVFLVIFLFHLFGFQGVQIGALTAVFSLRESIDKTLSFGTSRILGNSIGGIFALVFYFMQMFFNHDYWVTLIFIPILTMLTIMFNVAFNNKSGVIGAVAALLIITLSIPRGDTFVYVLARVFETFCGVFIAILVNTDIEWIQQKIEKRKKKD</sequence>
<dbReference type="RefSeq" id="WP_018366297.1">
    <property type="nucleotide sequence ID" value="NZ_CP104407.1"/>
</dbReference>
<evidence type="ECO:0000256" key="3">
    <source>
        <dbReference type="ARBA" id="ARBA00022692"/>
    </source>
</evidence>
<dbReference type="EMBL" id="CP110509">
    <property type="protein sequence ID" value="WMB27775.1"/>
    <property type="molecule type" value="Genomic_DNA"/>
</dbReference>
<name>A0ABY9LFT5_9STRE</name>
<keyword evidence="8" id="KW-1185">Reference proteome</keyword>
<gene>
    <name evidence="7" type="ORF">N1496_06790</name>
</gene>
<evidence type="ECO:0000256" key="4">
    <source>
        <dbReference type="ARBA" id="ARBA00022989"/>
    </source>
</evidence>
<comment type="subcellular location">
    <subcellularLocation>
        <location evidence="1">Cell membrane</location>
        <topology evidence="1">Multi-pass membrane protein</topology>
    </subcellularLocation>
</comment>
<feature type="transmembrane region" description="Helical" evidence="6">
    <location>
        <begin position="64"/>
        <end position="83"/>
    </location>
</feature>
<evidence type="ECO:0000256" key="6">
    <source>
        <dbReference type="SAM" id="Phobius"/>
    </source>
</evidence>
<proteinExistence type="predicted"/>